<gene>
    <name evidence="2" type="ORF">ET33_14025</name>
</gene>
<accession>A0A081PAR3</accession>
<sequence>MSTTEMLIQVGGILLNGVLTYFVIRISRQTAESNKRSAKAAEESALASQKSYELNQQIIMLEIQKEKTKKEAYRKYYSKKIINYAQVCWNALLDGYRIGDVRDKSRLYRLLKEIDYQPPFTEEDLIPYFEYEEIEPIIQTVSKFKEFLLLHIKPLGDPDHTYDGALEAEIMASSLIEDFERLMRTDYTKAP</sequence>
<evidence type="ECO:0000256" key="1">
    <source>
        <dbReference type="SAM" id="Phobius"/>
    </source>
</evidence>
<organism evidence="2 3">
    <name type="scientific">Paenibacillus tyrfis</name>
    <dbReference type="NCBI Taxonomy" id="1501230"/>
    <lineage>
        <taxon>Bacteria</taxon>
        <taxon>Bacillati</taxon>
        <taxon>Bacillota</taxon>
        <taxon>Bacilli</taxon>
        <taxon>Bacillales</taxon>
        <taxon>Paenibacillaceae</taxon>
        <taxon>Paenibacillus</taxon>
    </lineage>
</organism>
<name>A0A081PAR3_9BACL</name>
<protein>
    <submittedName>
        <fullName evidence="2">Uncharacterized protein</fullName>
    </submittedName>
</protein>
<keyword evidence="3" id="KW-1185">Reference proteome</keyword>
<reference evidence="2 3" key="1">
    <citation type="submission" date="2014-06" db="EMBL/GenBank/DDBJ databases">
        <title>Draft genome sequence of Paenibacillus sp. MSt1.</title>
        <authorList>
            <person name="Aw Y.K."/>
            <person name="Ong K.S."/>
            <person name="Gan H.M."/>
            <person name="Lee S.M."/>
        </authorList>
    </citation>
    <scope>NUCLEOTIDE SEQUENCE [LARGE SCALE GENOMIC DNA]</scope>
    <source>
        <strain evidence="2 3">MSt1</strain>
    </source>
</reference>
<dbReference type="AlphaFoldDB" id="A0A081PAR3"/>
<keyword evidence="1" id="KW-0472">Membrane</keyword>
<evidence type="ECO:0000313" key="3">
    <source>
        <dbReference type="Proteomes" id="UP000028123"/>
    </source>
</evidence>
<proteinExistence type="predicted"/>
<keyword evidence="1" id="KW-0812">Transmembrane</keyword>
<keyword evidence="1" id="KW-1133">Transmembrane helix</keyword>
<dbReference type="EMBL" id="JNVM01000002">
    <property type="protein sequence ID" value="KEQ27786.1"/>
    <property type="molecule type" value="Genomic_DNA"/>
</dbReference>
<evidence type="ECO:0000313" key="2">
    <source>
        <dbReference type="EMBL" id="KEQ27786.1"/>
    </source>
</evidence>
<feature type="transmembrane region" description="Helical" evidence="1">
    <location>
        <begin position="6"/>
        <end position="26"/>
    </location>
</feature>
<dbReference type="RefSeq" id="WP_036675738.1">
    <property type="nucleotide sequence ID" value="NZ_JNVM01000002.1"/>
</dbReference>
<dbReference type="Proteomes" id="UP000028123">
    <property type="component" value="Unassembled WGS sequence"/>
</dbReference>
<comment type="caution">
    <text evidence="2">The sequence shown here is derived from an EMBL/GenBank/DDBJ whole genome shotgun (WGS) entry which is preliminary data.</text>
</comment>